<organism evidence="2 3">
    <name type="scientific">Portunus trituberculatus</name>
    <name type="common">Swimming crab</name>
    <name type="synonym">Neptunus trituberculatus</name>
    <dbReference type="NCBI Taxonomy" id="210409"/>
    <lineage>
        <taxon>Eukaryota</taxon>
        <taxon>Metazoa</taxon>
        <taxon>Ecdysozoa</taxon>
        <taxon>Arthropoda</taxon>
        <taxon>Crustacea</taxon>
        <taxon>Multicrustacea</taxon>
        <taxon>Malacostraca</taxon>
        <taxon>Eumalacostraca</taxon>
        <taxon>Eucarida</taxon>
        <taxon>Decapoda</taxon>
        <taxon>Pleocyemata</taxon>
        <taxon>Brachyura</taxon>
        <taxon>Eubrachyura</taxon>
        <taxon>Portunoidea</taxon>
        <taxon>Portunidae</taxon>
        <taxon>Portuninae</taxon>
        <taxon>Portunus</taxon>
    </lineage>
</organism>
<comment type="caution">
    <text evidence="2">The sequence shown here is derived from an EMBL/GenBank/DDBJ whole genome shotgun (WGS) entry which is preliminary data.</text>
</comment>
<protein>
    <submittedName>
        <fullName evidence="2">Uncharacterized protein</fullName>
    </submittedName>
</protein>
<feature type="region of interest" description="Disordered" evidence="1">
    <location>
        <begin position="30"/>
        <end position="56"/>
    </location>
</feature>
<reference evidence="2 3" key="1">
    <citation type="submission" date="2019-05" db="EMBL/GenBank/DDBJ databases">
        <title>Another draft genome of Portunus trituberculatus and its Hox gene families provides insights of decapod evolution.</title>
        <authorList>
            <person name="Jeong J.-H."/>
            <person name="Song I."/>
            <person name="Kim S."/>
            <person name="Choi T."/>
            <person name="Kim D."/>
            <person name="Ryu S."/>
            <person name="Kim W."/>
        </authorList>
    </citation>
    <scope>NUCLEOTIDE SEQUENCE [LARGE SCALE GENOMIC DNA]</scope>
    <source>
        <tissue evidence="2">Muscle</tissue>
    </source>
</reference>
<evidence type="ECO:0000256" key="1">
    <source>
        <dbReference type="SAM" id="MobiDB-lite"/>
    </source>
</evidence>
<dbReference type="AlphaFoldDB" id="A0A5B7F3I1"/>
<accession>A0A5B7F3I1</accession>
<evidence type="ECO:0000313" key="2">
    <source>
        <dbReference type="EMBL" id="MPC39698.1"/>
    </source>
</evidence>
<name>A0A5B7F3I1_PORTR</name>
<proteinExistence type="predicted"/>
<keyword evidence="3" id="KW-1185">Reference proteome</keyword>
<dbReference type="Proteomes" id="UP000324222">
    <property type="component" value="Unassembled WGS sequence"/>
</dbReference>
<gene>
    <name evidence="2" type="ORF">E2C01_033243</name>
</gene>
<dbReference type="EMBL" id="VSRR010004445">
    <property type="protein sequence ID" value="MPC39698.1"/>
    <property type="molecule type" value="Genomic_DNA"/>
</dbReference>
<evidence type="ECO:0000313" key="3">
    <source>
        <dbReference type="Proteomes" id="UP000324222"/>
    </source>
</evidence>
<sequence>MKKGLGGAETRDVCYRGAAQMREIFTLKKHDSRRAEKRRGETSWEKRRRKVLEGPTETDAQYAKRAIKLRLLPPPDGEACLADGLAAVVVMILVLVVEERLSLALVVRRVSLDFEGEFL</sequence>